<reference evidence="2" key="1">
    <citation type="journal article" date="2023" name="Nat. Plants">
        <title>Single-cell RNA sequencing provides a high-resolution roadmap for understanding the multicellular compartmentation of specialized metabolism.</title>
        <authorList>
            <person name="Sun S."/>
            <person name="Shen X."/>
            <person name="Li Y."/>
            <person name="Li Y."/>
            <person name="Wang S."/>
            <person name="Li R."/>
            <person name="Zhang H."/>
            <person name="Shen G."/>
            <person name="Guo B."/>
            <person name="Wei J."/>
            <person name="Xu J."/>
            <person name="St-Pierre B."/>
            <person name="Chen S."/>
            <person name="Sun C."/>
        </authorList>
    </citation>
    <scope>NUCLEOTIDE SEQUENCE [LARGE SCALE GENOMIC DNA]</scope>
</reference>
<accession>A0ACB9ZYI2</accession>
<keyword evidence="2" id="KW-1185">Reference proteome</keyword>
<organism evidence="1 2">
    <name type="scientific">Catharanthus roseus</name>
    <name type="common">Madagascar periwinkle</name>
    <name type="synonym">Vinca rosea</name>
    <dbReference type="NCBI Taxonomy" id="4058"/>
    <lineage>
        <taxon>Eukaryota</taxon>
        <taxon>Viridiplantae</taxon>
        <taxon>Streptophyta</taxon>
        <taxon>Embryophyta</taxon>
        <taxon>Tracheophyta</taxon>
        <taxon>Spermatophyta</taxon>
        <taxon>Magnoliopsida</taxon>
        <taxon>eudicotyledons</taxon>
        <taxon>Gunneridae</taxon>
        <taxon>Pentapetalae</taxon>
        <taxon>asterids</taxon>
        <taxon>lamiids</taxon>
        <taxon>Gentianales</taxon>
        <taxon>Apocynaceae</taxon>
        <taxon>Rauvolfioideae</taxon>
        <taxon>Vinceae</taxon>
        <taxon>Catharanthinae</taxon>
        <taxon>Catharanthus</taxon>
    </lineage>
</organism>
<dbReference type="Proteomes" id="UP001060085">
    <property type="component" value="Linkage Group LG07"/>
</dbReference>
<evidence type="ECO:0000313" key="1">
    <source>
        <dbReference type="EMBL" id="KAI5652908.1"/>
    </source>
</evidence>
<dbReference type="EMBL" id="CM044707">
    <property type="protein sequence ID" value="KAI5652908.1"/>
    <property type="molecule type" value="Genomic_DNA"/>
</dbReference>
<sequence>MPHKDNFLFDRLNVVSQLLVYLCGVIFVSFFELLLKTDLYYLWHSYGIATLVDEHNALFAYSLLSLQCLGNFHSITPFNASISNVARHLWLFEGMYLRMNPFKRGEDSMTWDAQGTVQLLQGPVTRAMARRIEEEHRGKIAKFEKMIQDLAWQFPFPNPKARRHRVDRTLPSENHWIDRNFKMPPDAESPGFPRWCIFLSSWPILG</sequence>
<comment type="caution">
    <text evidence="1">The sequence shown here is derived from an EMBL/GenBank/DDBJ whole genome shotgun (WGS) entry which is preliminary data.</text>
</comment>
<evidence type="ECO:0000313" key="2">
    <source>
        <dbReference type="Proteomes" id="UP001060085"/>
    </source>
</evidence>
<protein>
    <submittedName>
        <fullName evidence="1">Uncharacterized protein</fullName>
    </submittedName>
</protein>
<proteinExistence type="predicted"/>
<gene>
    <name evidence="1" type="ORF">M9H77_30095</name>
</gene>
<name>A0ACB9ZYI2_CATRO</name>